<accession>A0A5B9N4P4</accession>
<dbReference type="Proteomes" id="UP000324385">
    <property type="component" value="Segment"/>
</dbReference>
<name>A0A5B9N4P4_9CAUD</name>
<feature type="transmembrane region" description="Helical" evidence="1">
    <location>
        <begin position="6"/>
        <end position="33"/>
    </location>
</feature>
<keyword evidence="1" id="KW-0812">Transmembrane</keyword>
<dbReference type="EMBL" id="MK931446">
    <property type="protein sequence ID" value="QEG07405.1"/>
    <property type="molecule type" value="Genomic_DNA"/>
</dbReference>
<keyword evidence="3" id="KW-1185">Reference proteome</keyword>
<evidence type="ECO:0000313" key="3">
    <source>
        <dbReference type="Proteomes" id="UP000324385"/>
    </source>
</evidence>
<sequence>MTNFLILMGIGFTTLLLAVVIYLMWILFLWPFVEAVSLTRMTRAYWLIIGDNRGPWRTIKAFAAWYAEVFLGRRFEAVHGSGWRWEGVGKWWVYETEQHIAKEESGE</sequence>
<gene>
    <name evidence="2" type="ORF">CPT_Shelanagig_066</name>
</gene>
<evidence type="ECO:0000313" key="2">
    <source>
        <dbReference type="EMBL" id="QEG07405.1"/>
    </source>
</evidence>
<keyword evidence="1" id="KW-0472">Membrane</keyword>
<reference evidence="3" key="1">
    <citation type="submission" date="2019-05" db="EMBL/GenBank/DDBJ databases">
        <title>Complete Genome of Salmonella enterica Siphophage Shelanagig.</title>
        <authorList>
            <person name="Broussard K."/>
            <person name="Xie S."/>
            <person name="Newkirk H."/>
            <person name="Liu M."/>
            <person name="Gill J.J."/>
            <person name="Ramsey J."/>
        </authorList>
    </citation>
    <scope>NUCLEOTIDE SEQUENCE [LARGE SCALE GENOMIC DNA]</scope>
</reference>
<evidence type="ECO:0000256" key="1">
    <source>
        <dbReference type="SAM" id="Phobius"/>
    </source>
</evidence>
<protein>
    <submittedName>
        <fullName evidence="2">Uncharacterized protein</fullName>
    </submittedName>
</protein>
<proteinExistence type="predicted"/>
<keyword evidence="1" id="KW-1133">Transmembrane helix</keyword>
<organism evidence="2 3">
    <name type="scientific">Salmonella phage Shelanagig</name>
    <dbReference type="NCBI Taxonomy" id="2580409"/>
    <lineage>
        <taxon>Viruses</taxon>
        <taxon>Duplodnaviria</taxon>
        <taxon>Heunggongvirae</taxon>
        <taxon>Uroviricota</taxon>
        <taxon>Caudoviricetes</taxon>
        <taxon>Sarkviridae</taxon>
        <taxon>Guernseyvirinae</taxon>
        <taxon>Jerseyvirus</taxon>
        <taxon>Jerseyvirus shelanagig</taxon>
    </lineage>
</organism>